<proteinExistence type="inferred from homology"/>
<keyword evidence="5 7" id="KW-0378">Hydrolase</keyword>
<dbReference type="GO" id="GO:0016020">
    <property type="term" value="C:membrane"/>
    <property type="evidence" value="ECO:0007669"/>
    <property type="project" value="UniProtKB-SubCell"/>
</dbReference>
<dbReference type="Proteomes" id="UP000479132">
    <property type="component" value="Unassembled WGS sequence"/>
</dbReference>
<feature type="domain" description="Peptidase S26" evidence="8">
    <location>
        <begin position="2"/>
        <end position="204"/>
    </location>
</feature>
<dbReference type="PANTHER" id="PTHR43390:SF1">
    <property type="entry name" value="CHLOROPLAST PROCESSING PEPTIDASE"/>
    <property type="match status" value="1"/>
</dbReference>
<dbReference type="EC" id="3.4.21.89" evidence="3 7"/>
<dbReference type="InterPro" id="IPR019758">
    <property type="entry name" value="Pept_S26A_signal_pept_1_CS"/>
</dbReference>
<evidence type="ECO:0000313" key="9">
    <source>
        <dbReference type="EMBL" id="NGP88102.1"/>
    </source>
</evidence>
<comment type="caution">
    <text evidence="9">The sequence shown here is derived from an EMBL/GenBank/DDBJ whole genome shotgun (WGS) entry which is preliminary data.</text>
</comment>
<organism evidence="9 10">
    <name type="scientific">Fodinibius halophilus</name>
    <dbReference type="NCBI Taxonomy" id="1736908"/>
    <lineage>
        <taxon>Bacteria</taxon>
        <taxon>Pseudomonadati</taxon>
        <taxon>Balneolota</taxon>
        <taxon>Balneolia</taxon>
        <taxon>Balneolales</taxon>
        <taxon>Balneolaceae</taxon>
        <taxon>Fodinibius</taxon>
    </lineage>
</organism>
<dbReference type="GO" id="GO:0009003">
    <property type="term" value="F:signal peptidase activity"/>
    <property type="evidence" value="ECO:0007669"/>
    <property type="project" value="UniProtKB-EC"/>
</dbReference>
<name>A0A6M1TD56_9BACT</name>
<comment type="subcellular location">
    <subcellularLocation>
        <location evidence="7">Membrane</location>
        <topology evidence="7">Single-pass type II membrane protein</topology>
    </subcellularLocation>
</comment>
<dbReference type="AlphaFoldDB" id="A0A6M1TD56"/>
<reference evidence="9 10" key="1">
    <citation type="submission" date="2020-02" db="EMBL/GenBank/DDBJ databases">
        <title>Aliifodinibius halophilus 2W32, complete genome.</title>
        <authorList>
            <person name="Li Y."/>
            <person name="Wu S."/>
        </authorList>
    </citation>
    <scope>NUCLEOTIDE SEQUENCE [LARGE SCALE GENOMIC DNA]</scope>
    <source>
        <strain evidence="9 10">2W32</strain>
    </source>
</reference>
<evidence type="ECO:0000259" key="8">
    <source>
        <dbReference type="Pfam" id="PF10502"/>
    </source>
</evidence>
<sequence length="211" mass="24224">MIITVALFCKNCICSVYYVPTSSMSPTIVKGSYILVTKFDYQFRSPSTLPFTNISIPVITLPGLAKPDRNDIVIFEKNNLSNSSHDVFLKRVVGIPRDRVWETAEYSEVNGIVLKKPSYYSRAYDNLGKKNYSYQIPAKGKRIPASLFREGAINEHDGQVKVCYIASQNFYYMAGDNRKNSNDSRYWGLISEENILGRVRMVLWPWPPRWL</sequence>
<evidence type="ECO:0000313" key="10">
    <source>
        <dbReference type="Proteomes" id="UP000479132"/>
    </source>
</evidence>
<dbReference type="InterPro" id="IPR019533">
    <property type="entry name" value="Peptidase_S26"/>
</dbReference>
<evidence type="ECO:0000256" key="4">
    <source>
        <dbReference type="ARBA" id="ARBA00019232"/>
    </source>
</evidence>
<protein>
    <recommendedName>
        <fullName evidence="4 7">Signal peptidase I</fullName>
        <ecNumber evidence="3 7">3.4.21.89</ecNumber>
    </recommendedName>
</protein>
<evidence type="ECO:0000256" key="1">
    <source>
        <dbReference type="ARBA" id="ARBA00000677"/>
    </source>
</evidence>
<dbReference type="EMBL" id="JAALLS010000007">
    <property type="protein sequence ID" value="NGP88102.1"/>
    <property type="molecule type" value="Genomic_DNA"/>
</dbReference>
<dbReference type="SUPFAM" id="SSF51306">
    <property type="entry name" value="LexA/Signal peptidase"/>
    <property type="match status" value="1"/>
</dbReference>
<dbReference type="Gene3D" id="2.10.109.10">
    <property type="entry name" value="Umud Fragment, subunit A"/>
    <property type="match status" value="1"/>
</dbReference>
<evidence type="ECO:0000256" key="5">
    <source>
        <dbReference type="ARBA" id="ARBA00022801"/>
    </source>
</evidence>
<evidence type="ECO:0000256" key="3">
    <source>
        <dbReference type="ARBA" id="ARBA00013208"/>
    </source>
</evidence>
<evidence type="ECO:0000256" key="7">
    <source>
        <dbReference type="RuleBase" id="RU362042"/>
    </source>
</evidence>
<dbReference type="PANTHER" id="PTHR43390">
    <property type="entry name" value="SIGNAL PEPTIDASE I"/>
    <property type="match status" value="1"/>
</dbReference>
<comment type="catalytic activity">
    <reaction evidence="1 7">
        <text>Cleavage of hydrophobic, N-terminal signal or leader sequences from secreted and periplasmic proteins.</text>
        <dbReference type="EC" id="3.4.21.89"/>
    </reaction>
</comment>
<dbReference type="PROSITE" id="PS00761">
    <property type="entry name" value="SPASE_I_3"/>
    <property type="match status" value="1"/>
</dbReference>
<keyword evidence="10" id="KW-1185">Reference proteome</keyword>
<comment type="similarity">
    <text evidence="2 7">Belongs to the peptidase S26 family.</text>
</comment>
<dbReference type="InterPro" id="IPR036286">
    <property type="entry name" value="LexA/Signal_pep-like_sf"/>
</dbReference>
<evidence type="ECO:0000256" key="2">
    <source>
        <dbReference type="ARBA" id="ARBA00009370"/>
    </source>
</evidence>
<accession>A0A6M1TD56</accession>
<feature type="active site" evidence="6">
    <location>
        <position position="90"/>
    </location>
</feature>
<dbReference type="NCBIfam" id="TIGR02227">
    <property type="entry name" value="sigpep_I_bact"/>
    <property type="match status" value="1"/>
</dbReference>
<evidence type="ECO:0000256" key="6">
    <source>
        <dbReference type="PIRSR" id="PIRSR600223-1"/>
    </source>
</evidence>
<dbReference type="PRINTS" id="PR00727">
    <property type="entry name" value="LEADERPTASE"/>
</dbReference>
<dbReference type="Pfam" id="PF10502">
    <property type="entry name" value="Peptidase_S26"/>
    <property type="match status" value="1"/>
</dbReference>
<dbReference type="InterPro" id="IPR000223">
    <property type="entry name" value="Pept_S26A_signal_pept_1"/>
</dbReference>
<gene>
    <name evidence="9" type="primary">lepB</name>
    <name evidence="9" type="ORF">G3569_07030</name>
</gene>
<dbReference type="CDD" id="cd06530">
    <property type="entry name" value="S26_SPase_I"/>
    <property type="match status" value="1"/>
</dbReference>
<dbReference type="GO" id="GO:0006465">
    <property type="term" value="P:signal peptide processing"/>
    <property type="evidence" value="ECO:0007669"/>
    <property type="project" value="InterPro"/>
</dbReference>
<dbReference type="GO" id="GO:0004252">
    <property type="term" value="F:serine-type endopeptidase activity"/>
    <property type="evidence" value="ECO:0007669"/>
    <property type="project" value="InterPro"/>
</dbReference>
<feature type="active site" evidence="6">
    <location>
        <position position="23"/>
    </location>
</feature>
<keyword evidence="7" id="KW-0645">Protease</keyword>